<proteinExistence type="predicted"/>
<evidence type="ECO:0000313" key="3">
    <source>
        <dbReference type="EMBL" id="WPB08044.1"/>
    </source>
</evidence>
<protein>
    <recommendedName>
        <fullName evidence="2">RING-type domain-containing protein</fullName>
    </recommendedName>
</protein>
<dbReference type="InterPro" id="IPR013083">
    <property type="entry name" value="Znf_RING/FYVE/PHD"/>
</dbReference>
<gene>
    <name evidence="3" type="ORF">RHO25_012708</name>
</gene>
<reference evidence="3 4" key="1">
    <citation type="submission" date="2023-09" db="EMBL/GenBank/DDBJ databases">
        <title>Complete-Gapless Cercospora beticola genome.</title>
        <authorList>
            <person name="Wyatt N.A."/>
            <person name="Spanner R.E."/>
            <person name="Bolton M.D."/>
        </authorList>
    </citation>
    <scope>NUCLEOTIDE SEQUENCE [LARGE SCALE GENOMIC DNA]</scope>
    <source>
        <strain evidence="3">Cb09-40</strain>
    </source>
</reference>
<name>A0ABZ0P989_CERBT</name>
<dbReference type="Proteomes" id="UP001302367">
    <property type="component" value="Chromosome 9"/>
</dbReference>
<dbReference type="RefSeq" id="XP_023449842.2">
    <property type="nucleotide sequence ID" value="XM_023604006.2"/>
</dbReference>
<dbReference type="Pfam" id="PF13923">
    <property type="entry name" value="zf-C3HC4_2"/>
    <property type="match status" value="1"/>
</dbReference>
<evidence type="ECO:0000259" key="2">
    <source>
        <dbReference type="PROSITE" id="PS50089"/>
    </source>
</evidence>
<keyword evidence="1" id="KW-0862">Zinc</keyword>
<dbReference type="GeneID" id="35435015"/>
<dbReference type="Gene3D" id="3.30.40.10">
    <property type="entry name" value="Zinc/RING finger domain, C3HC4 (zinc finger)"/>
    <property type="match status" value="1"/>
</dbReference>
<dbReference type="PROSITE" id="PS50089">
    <property type="entry name" value="ZF_RING_2"/>
    <property type="match status" value="1"/>
</dbReference>
<dbReference type="SUPFAM" id="SSF57850">
    <property type="entry name" value="RING/U-box"/>
    <property type="match status" value="1"/>
</dbReference>
<organism evidence="3 4">
    <name type="scientific">Cercospora beticola</name>
    <name type="common">Sugarbeet leaf spot fungus</name>
    <dbReference type="NCBI Taxonomy" id="122368"/>
    <lineage>
        <taxon>Eukaryota</taxon>
        <taxon>Fungi</taxon>
        <taxon>Dikarya</taxon>
        <taxon>Ascomycota</taxon>
        <taxon>Pezizomycotina</taxon>
        <taxon>Dothideomycetes</taxon>
        <taxon>Dothideomycetidae</taxon>
        <taxon>Mycosphaerellales</taxon>
        <taxon>Mycosphaerellaceae</taxon>
        <taxon>Cercospora</taxon>
    </lineage>
</organism>
<keyword evidence="4" id="KW-1185">Reference proteome</keyword>
<sequence>MPAETEFYTPLGLVPQTTTADCMICQDPAVDPVTTTGCECRVTYCRDCFMTWLETGANKCPTCPAHWNNLELFLDAVDRDDIYDSDSSDDDLPIVHLRNNNAGLPYDDDSDFSDDTFLLASPLNDNFGNAGIDHEFGSLNRNRGNLGFIRDDSDNQSVDSAWSVDDDENVPTQPPFFGVNVTIEDHREGHEPIYLLRHRSADLVKVSPRSTAFFKLGHLDVEDEIGRFRRTSLDRDMPIETDAPRRAYVKAWLLIDHLLVSANKFYRERLPAALQNSQATEKDFIAMVCMLGITITKELDRTTATYERLRDNLLKGCFERMAEVSDAFLDIQAAHQENREMVFDPIQRYLQDLAEDLAHQGERVYERVFHGDINCSNTFKLTDMEFAISLSLVSHSLPDFCVCFGRFPNRLLVEAAYIPIMNMIYRKTFQFLSLPLSLLPILPKHTALTNKTLAIHVATPTLS</sequence>
<dbReference type="InterPro" id="IPR001841">
    <property type="entry name" value="Znf_RING"/>
</dbReference>
<evidence type="ECO:0000313" key="4">
    <source>
        <dbReference type="Proteomes" id="UP001302367"/>
    </source>
</evidence>
<evidence type="ECO:0000256" key="1">
    <source>
        <dbReference type="PROSITE-ProRule" id="PRU00175"/>
    </source>
</evidence>
<keyword evidence="1" id="KW-0863">Zinc-finger</keyword>
<accession>A0ABZ0P989</accession>
<feature type="domain" description="RING-type" evidence="2">
    <location>
        <begin position="22"/>
        <end position="63"/>
    </location>
</feature>
<dbReference type="EMBL" id="CP134192">
    <property type="protein sequence ID" value="WPB08044.1"/>
    <property type="molecule type" value="Genomic_DNA"/>
</dbReference>
<keyword evidence="1" id="KW-0479">Metal-binding</keyword>